<dbReference type="InterPro" id="IPR000421">
    <property type="entry name" value="FA58C"/>
</dbReference>
<dbReference type="InterPro" id="IPR021798">
    <property type="entry name" value="AftD_N"/>
</dbReference>
<dbReference type="STRING" id="1385521.N803_08770"/>
<dbReference type="GO" id="GO:0016740">
    <property type="term" value="F:transferase activity"/>
    <property type="evidence" value="ECO:0007669"/>
    <property type="project" value="InterPro"/>
</dbReference>
<evidence type="ECO:0000256" key="2">
    <source>
        <dbReference type="SAM" id="Phobius"/>
    </source>
</evidence>
<feature type="domain" description="F5/8 type C" evidence="3">
    <location>
        <begin position="894"/>
        <end position="958"/>
    </location>
</feature>
<reference evidence="5 6" key="1">
    <citation type="submission" date="2013-08" db="EMBL/GenBank/DDBJ databases">
        <title>The genome sequence of Knoellia subterranea.</title>
        <authorList>
            <person name="Zhu W."/>
            <person name="Wang G."/>
        </authorList>
    </citation>
    <scope>NUCLEOTIDE SEQUENCE [LARGE SCALE GENOMIC DNA]</scope>
    <source>
        <strain evidence="5 6">KCTC 19937</strain>
    </source>
</reference>
<feature type="transmembrane region" description="Helical" evidence="2">
    <location>
        <begin position="275"/>
        <end position="292"/>
    </location>
</feature>
<evidence type="ECO:0000313" key="5">
    <source>
        <dbReference type="EMBL" id="KGN38884.1"/>
    </source>
</evidence>
<organism evidence="5 6">
    <name type="scientific">Knoellia subterranea KCTC 19937</name>
    <dbReference type="NCBI Taxonomy" id="1385521"/>
    <lineage>
        <taxon>Bacteria</taxon>
        <taxon>Bacillati</taxon>
        <taxon>Actinomycetota</taxon>
        <taxon>Actinomycetes</taxon>
        <taxon>Micrococcales</taxon>
        <taxon>Intrasporangiaceae</taxon>
        <taxon>Knoellia</taxon>
    </lineage>
</organism>
<gene>
    <name evidence="5" type="ORF">N803_08770</name>
</gene>
<dbReference type="Pfam" id="PF00754">
    <property type="entry name" value="F5_F8_type_C"/>
    <property type="match status" value="1"/>
</dbReference>
<proteinExistence type="predicted"/>
<dbReference type="Gene3D" id="2.60.120.260">
    <property type="entry name" value="Galactose-binding domain-like"/>
    <property type="match status" value="2"/>
</dbReference>
<feature type="transmembrane region" description="Helical" evidence="2">
    <location>
        <begin position="299"/>
        <end position="316"/>
    </location>
</feature>
<accession>A0A0A0JQ77</accession>
<dbReference type="eggNOG" id="COG1287">
    <property type="taxonomic scope" value="Bacteria"/>
</dbReference>
<dbReference type="InterPro" id="IPR008979">
    <property type="entry name" value="Galactose-bd-like_sf"/>
</dbReference>
<feature type="domain" description="Alpha-(1-&gt;3)-arabinofuranosyltransferase N-terminal GT-C" evidence="4">
    <location>
        <begin position="3"/>
        <end position="640"/>
    </location>
</feature>
<comment type="caution">
    <text evidence="5">The sequence shown here is derived from an EMBL/GenBank/DDBJ whole genome shotgun (WGS) entry which is preliminary data.</text>
</comment>
<feature type="transmembrane region" description="Helical" evidence="2">
    <location>
        <begin position="347"/>
        <end position="365"/>
    </location>
</feature>
<keyword evidence="6" id="KW-1185">Reference proteome</keyword>
<dbReference type="EMBL" id="AVPK01000002">
    <property type="protein sequence ID" value="KGN38884.1"/>
    <property type="molecule type" value="Genomic_DNA"/>
</dbReference>
<feature type="region of interest" description="Disordered" evidence="1">
    <location>
        <begin position="1093"/>
        <end position="1117"/>
    </location>
</feature>
<dbReference type="Pfam" id="PF11847">
    <property type="entry name" value="GT-C_AftD"/>
    <property type="match status" value="1"/>
</dbReference>
<dbReference type="SUPFAM" id="SSF49785">
    <property type="entry name" value="Galactose-binding domain-like"/>
    <property type="match status" value="2"/>
</dbReference>
<feature type="transmembrane region" description="Helical" evidence="2">
    <location>
        <begin position="1180"/>
        <end position="1200"/>
    </location>
</feature>
<feature type="transmembrane region" description="Helical" evidence="2">
    <location>
        <begin position="104"/>
        <end position="123"/>
    </location>
</feature>
<keyword evidence="2" id="KW-0472">Membrane</keyword>
<feature type="transmembrane region" description="Helical" evidence="2">
    <location>
        <begin position="1227"/>
        <end position="1251"/>
    </location>
</feature>
<feature type="transmembrane region" description="Helical" evidence="2">
    <location>
        <begin position="1263"/>
        <end position="1282"/>
    </location>
</feature>
<keyword evidence="2" id="KW-1133">Transmembrane helix</keyword>
<feature type="transmembrane region" description="Helical" evidence="2">
    <location>
        <begin position="77"/>
        <end position="97"/>
    </location>
</feature>
<evidence type="ECO:0000259" key="4">
    <source>
        <dbReference type="Pfam" id="PF11847"/>
    </source>
</evidence>
<name>A0A0A0JQ77_9MICO</name>
<feature type="transmembrane region" description="Helical" evidence="2">
    <location>
        <begin position="377"/>
        <end position="400"/>
    </location>
</feature>
<evidence type="ECO:0000313" key="6">
    <source>
        <dbReference type="Proteomes" id="UP000030011"/>
    </source>
</evidence>
<keyword evidence="2" id="KW-0812">Transmembrane</keyword>
<evidence type="ECO:0000256" key="1">
    <source>
        <dbReference type="SAM" id="MobiDB-lite"/>
    </source>
</evidence>
<dbReference type="Proteomes" id="UP000030011">
    <property type="component" value="Unassembled WGS sequence"/>
</dbReference>
<evidence type="ECO:0000259" key="3">
    <source>
        <dbReference type="Pfam" id="PF00754"/>
    </source>
</evidence>
<sequence>MVVWAVAASVAPGRIAADTKSDLYVDPWGFLASALHLWDPQVSWGGLQNQAYGYLFPMGPFFGLGSELLPMWVVQRLWWATLLTAGFAGMLGLLRALQVGGPRVRVIAALAYALAPRVVSTIGTVSSEAHPQLLAPLILWPLVLVDRGRLGARKGAALSGLAVLCCGGVNATATAFAVLPAAIWLVTRTRWWRRTVTYWWVACVAAATSWWVVPLLTLGRYSPPFLDWIENAGTVSSQITLLDVLRGTTHWLGHLVTAGGAWWPAGQQIVSARSSILFTTAVMTLGLVGLALRGLPHRTFFLALLATGLLVIAVPHEAPFGSPLTEQVQAALDGPLAPLRNIHKADLLVRLPLAVGLAHLLGRVPEWKSRVAWAREAVVGAAALLVVAAAAPGFSGAIAARGTFTEYAPQWQQLGSWLDQRPGERALIVPASSFGEYVWGRPMDEPLRALTTAAYAVRDAVPLTPAGTIRLLDEVESRLQTGRSLDGAMAMLRQSGVRHLVLRNDLSTGASGQPPVALARSALLNSPGITLTKGFGSTWVDAANERVFPLEVYSLDGVVADELTLWNAADVIGATGAAEDLARLEDAGLGGRPVIFDGDLTSALMPERSVVTDGFRARTRWFGAPRGQDVTSTLTQDAARHAPDYLPWGDVNRRSTMAYDGIRDVSATTSVAQDYRVGDLQPAHRPFAAIDGNPTTSWVVTGDASPELRVEFGRAVQLPSVSILPLTSRDRFGDALGIATRVVVSTDHGSVESRLSTSGERTAISLPSEPTTTLRVRITATTAGSPASTLTGLADVRIPGIEPREVVRTPERAAAGVPADSAILGADLPGRDGCSAVHNEIRCLPGMLLDPESSGALTRDVTGLAAGTSSLRGTLGVDPQAPAASLLDVAGVKVEASSQRGYAPAELPSALIDSDARTAWSPSGSDRSPSVTLTLDEPTRIDALRFQVRGDWARKAAPALTVDVDGTEVTRRLPEHGVVTFPAMTGRRITVTFVNVPGPGRPGLASLELEEIELLGHPFQQPAAEVAACGSGPQVTVDGRTVRTSATATHEGLLGLADITWSACEPVELDSRESHRIEVGVWRGLVPRSAILTRDDGADDSPSGATVSSNRVSPTEVHGAIASGPQRLLVMADNANAGWQARLDGTRLEPQVVDGRRQGFVVPAEASGTLVITFAPDTRYRWGLFVGLLLAGVVFVGALWPERRRGRTEAPSVDPAMPDVRHHDLRVTVGLLIGAAVIAGPAGLAVGLVGVAVTRFSGGRHKWVLTAAALLALSAAVAQAWLAPGAVGGSALEGSLRLLVLGAFVLAMSPPREHPSGEA</sequence>
<feature type="compositionally biased region" description="Polar residues" evidence="1">
    <location>
        <begin position="1103"/>
        <end position="1113"/>
    </location>
</feature>
<feature type="transmembrane region" description="Helical" evidence="2">
    <location>
        <begin position="157"/>
        <end position="186"/>
    </location>
</feature>
<feature type="transmembrane region" description="Helical" evidence="2">
    <location>
        <begin position="198"/>
        <end position="218"/>
    </location>
</feature>
<protein>
    <submittedName>
        <fullName evidence="5">Uncharacterized protein</fullName>
    </submittedName>
</protein>